<dbReference type="GO" id="GO:0006508">
    <property type="term" value="P:proteolysis"/>
    <property type="evidence" value="ECO:0007669"/>
    <property type="project" value="UniProtKB-KW"/>
</dbReference>
<evidence type="ECO:0000313" key="8">
    <source>
        <dbReference type="EMBL" id="EQB62240.1"/>
    </source>
</evidence>
<keyword evidence="6" id="KW-0472">Membrane</keyword>
<organism evidence="8 9">
    <name type="scientific">Vairimorpha apis BRL 01</name>
    <dbReference type="NCBI Taxonomy" id="1037528"/>
    <lineage>
        <taxon>Eukaryota</taxon>
        <taxon>Fungi</taxon>
        <taxon>Fungi incertae sedis</taxon>
        <taxon>Microsporidia</taxon>
        <taxon>Nosematidae</taxon>
        <taxon>Vairimorpha</taxon>
    </lineage>
</organism>
<feature type="domain" description="Peptidase S8/S53" evidence="7">
    <location>
        <begin position="255"/>
        <end position="406"/>
    </location>
</feature>
<name>T0MMK1_9MICR</name>
<reference evidence="8 9" key="1">
    <citation type="journal article" date="2013" name="BMC Genomics">
        <title>Genome sequencing and comparative genomics of honey bee microsporidia, Nosema apis reveal novel insights into host-parasite interactions.</title>
        <authorList>
            <person name="Chen Yp."/>
            <person name="Pettis J.S."/>
            <person name="Zhao Y."/>
            <person name="Liu X."/>
            <person name="Tallon L.J."/>
            <person name="Sadzewicz L.D."/>
            <person name="Li R."/>
            <person name="Zheng H."/>
            <person name="Huang S."/>
            <person name="Zhang X."/>
            <person name="Hamilton M.C."/>
            <person name="Pernal S.F."/>
            <person name="Melathopoulos A.P."/>
            <person name="Yan X."/>
            <person name="Evans J.D."/>
        </authorList>
    </citation>
    <scope>NUCLEOTIDE SEQUENCE [LARGE SCALE GENOMIC DNA]</scope>
    <source>
        <strain evidence="8 9">BRL 01</strain>
    </source>
</reference>
<dbReference type="VEuPathDB" id="MicrosporidiaDB:NAPIS_ORF00178"/>
<keyword evidence="6" id="KW-1133">Transmembrane helix</keyword>
<feature type="active site" description="Charge relay system" evidence="5">
    <location>
        <position position="386"/>
    </location>
</feature>
<dbReference type="SUPFAM" id="SSF52743">
    <property type="entry name" value="Subtilisin-like"/>
    <property type="match status" value="1"/>
</dbReference>
<dbReference type="InterPro" id="IPR000209">
    <property type="entry name" value="Peptidase_S8/S53_dom"/>
</dbReference>
<evidence type="ECO:0000256" key="4">
    <source>
        <dbReference type="ARBA" id="ARBA00022825"/>
    </source>
</evidence>
<feature type="active site" description="Charge relay system" evidence="5">
    <location>
        <position position="220"/>
    </location>
</feature>
<evidence type="ECO:0000256" key="3">
    <source>
        <dbReference type="ARBA" id="ARBA00022801"/>
    </source>
</evidence>
<dbReference type="PANTHER" id="PTHR43806:SF11">
    <property type="entry name" value="CEREVISIN-RELATED"/>
    <property type="match status" value="1"/>
</dbReference>
<evidence type="ECO:0000256" key="1">
    <source>
        <dbReference type="ARBA" id="ARBA00011073"/>
    </source>
</evidence>
<keyword evidence="2 5" id="KW-0645">Protease</keyword>
<dbReference type="OrthoDB" id="206201at2759"/>
<keyword evidence="9" id="KW-1185">Reference proteome</keyword>
<dbReference type="Gene3D" id="3.40.50.200">
    <property type="entry name" value="Peptidase S8/S53 domain"/>
    <property type="match status" value="1"/>
</dbReference>
<dbReference type="PANTHER" id="PTHR43806">
    <property type="entry name" value="PEPTIDASE S8"/>
    <property type="match status" value="1"/>
</dbReference>
<dbReference type="GO" id="GO:0005615">
    <property type="term" value="C:extracellular space"/>
    <property type="evidence" value="ECO:0007669"/>
    <property type="project" value="TreeGrafter"/>
</dbReference>
<dbReference type="AlphaFoldDB" id="T0MMK1"/>
<dbReference type="InterPro" id="IPR036852">
    <property type="entry name" value="Peptidase_S8/S53_dom_sf"/>
</dbReference>
<dbReference type="Proteomes" id="UP000053780">
    <property type="component" value="Unassembled WGS sequence"/>
</dbReference>
<keyword evidence="4 5" id="KW-0720">Serine protease</keyword>
<dbReference type="InterPro" id="IPR050131">
    <property type="entry name" value="Peptidase_S8_subtilisin-like"/>
</dbReference>
<evidence type="ECO:0000256" key="2">
    <source>
        <dbReference type="ARBA" id="ARBA00022670"/>
    </source>
</evidence>
<keyword evidence="6" id="KW-0812">Transmembrane</keyword>
<evidence type="ECO:0000256" key="5">
    <source>
        <dbReference type="PROSITE-ProRule" id="PRU01240"/>
    </source>
</evidence>
<evidence type="ECO:0000256" key="6">
    <source>
        <dbReference type="SAM" id="Phobius"/>
    </source>
</evidence>
<proteinExistence type="inferred from homology"/>
<feature type="transmembrane region" description="Helical" evidence="6">
    <location>
        <begin position="450"/>
        <end position="472"/>
    </location>
</feature>
<feature type="active site" description="Charge relay system" evidence="5">
    <location>
        <position position="243"/>
    </location>
</feature>
<dbReference type="GO" id="GO:0004252">
    <property type="term" value="F:serine-type endopeptidase activity"/>
    <property type="evidence" value="ECO:0007669"/>
    <property type="project" value="UniProtKB-UniRule"/>
</dbReference>
<keyword evidence="3 5" id="KW-0378">Hydrolase</keyword>
<dbReference type="HOGENOM" id="CLU_038703_0_0_1"/>
<dbReference type="Pfam" id="PF00082">
    <property type="entry name" value="Peptidase_S8"/>
    <property type="match status" value="1"/>
</dbReference>
<evidence type="ECO:0000259" key="7">
    <source>
        <dbReference type="Pfam" id="PF00082"/>
    </source>
</evidence>
<gene>
    <name evidence="8" type="ORF">NAPIS_ORF00178</name>
</gene>
<accession>T0MMK1</accession>
<sequence>MIIFVWFCVVLLSENNKEMTELQKNSLDNLLETAKSNKNVVIEITTTTVLTNALKEHEKYPQSIYSPKLESKKITDKNILSCEKINSNSKPLCYVIFADSNIEKIMEILSESNIYNLKTFKNNASGLSFCSENKELINKIKQEVPYTKIEQDFLYKISSIQYPISRHLFLIKNYTNYIFNSYFYSNFIFRVLQIERLLKYLTGAYRYHYTGKNTKIYILDSTVDIRNPSVENLSGNKRSCISHGNVNVQLINNPIYGFAKDAEITVLDGVNCKGEILLSEILEKLDYVEKSEKPTILLFGVSGPYSELLNNTIDKISSKNIIIISPAGNNHDNACYYSPGSAKSALTIGSVNKHTKISKFSNHGTCVRLYSLGEEIYEFNNVMGTSHSAATITGIASMFFQKFPDGNFYDLWNFLNFNSYWNNNYLIMKLPLLIENSKVKAYELDNSFDIWIHFIMAAIIFVLIIFIIFYMLRSKKNIKITKNLLLILMKEVYGIENHKRK</sequence>
<comment type="similarity">
    <text evidence="1 5">Belongs to the peptidase S8 family.</text>
</comment>
<protein>
    <submittedName>
        <fullName evidence="8">Aqualysin 1</fullName>
    </submittedName>
</protein>
<dbReference type="PROSITE" id="PS51892">
    <property type="entry name" value="SUBTILASE"/>
    <property type="match status" value="1"/>
</dbReference>
<evidence type="ECO:0000313" key="9">
    <source>
        <dbReference type="Proteomes" id="UP000053780"/>
    </source>
</evidence>
<dbReference type="EMBL" id="KE646945">
    <property type="protein sequence ID" value="EQB62240.1"/>
    <property type="molecule type" value="Genomic_DNA"/>
</dbReference>